<feature type="compositionally biased region" description="Polar residues" evidence="1">
    <location>
        <begin position="34"/>
        <end position="48"/>
    </location>
</feature>
<proteinExistence type="predicted"/>
<reference evidence="2" key="2">
    <citation type="submission" date="2023-05" db="EMBL/GenBank/DDBJ databases">
        <authorList>
            <person name="Fouks B."/>
        </authorList>
    </citation>
    <scope>NUCLEOTIDE SEQUENCE</scope>
    <source>
        <strain evidence="2">Stay&amp;Tobe</strain>
        <tissue evidence="2">Testes</tissue>
    </source>
</reference>
<dbReference type="Proteomes" id="UP001233999">
    <property type="component" value="Unassembled WGS sequence"/>
</dbReference>
<sequence>MPDAVSGETSGNYKPQDHGQQPGNLLQDHHSNSGRESLSEYNSSGLSPNSVPGDVDMLLKESHGTNIFLQQIKSLYYIRAMNCENNVEPVCTFKLRDLVAGYYIGAKYHHDKKSYYRLLRKFGSQEREQQYRAYLVAGTVQNNAYRPSGRISRHKHFSATNQVAYRPSGRLIDLVAGTVQNNTSRSSGRISRHKHFSATNQVVEPVENNGGTTSRLSGRAPFPFTKPNPHPPKLKRNADNHPNVQWPGSNEGLPA</sequence>
<dbReference type="AlphaFoldDB" id="A0AAD8EJ68"/>
<comment type="caution">
    <text evidence="2">The sequence shown here is derived from an EMBL/GenBank/DDBJ whole genome shotgun (WGS) entry which is preliminary data.</text>
</comment>
<feature type="region of interest" description="Disordered" evidence="1">
    <location>
        <begin position="1"/>
        <end position="48"/>
    </location>
</feature>
<accession>A0AAD8EJ68</accession>
<feature type="non-terminal residue" evidence="2">
    <location>
        <position position="255"/>
    </location>
</feature>
<evidence type="ECO:0000313" key="3">
    <source>
        <dbReference type="Proteomes" id="UP001233999"/>
    </source>
</evidence>
<keyword evidence="3" id="KW-1185">Reference proteome</keyword>
<name>A0AAD8EJ68_DIPPU</name>
<dbReference type="EMBL" id="JASPKZ010003864">
    <property type="protein sequence ID" value="KAJ9591522.1"/>
    <property type="molecule type" value="Genomic_DNA"/>
</dbReference>
<gene>
    <name evidence="2" type="ORF">L9F63_001876</name>
</gene>
<evidence type="ECO:0000256" key="1">
    <source>
        <dbReference type="SAM" id="MobiDB-lite"/>
    </source>
</evidence>
<reference evidence="2" key="1">
    <citation type="journal article" date="2023" name="IScience">
        <title>Live-bearing cockroach genome reveals convergent evolutionary mechanisms linked to viviparity in insects and beyond.</title>
        <authorList>
            <person name="Fouks B."/>
            <person name="Harrison M.C."/>
            <person name="Mikhailova A.A."/>
            <person name="Marchal E."/>
            <person name="English S."/>
            <person name="Carruthers M."/>
            <person name="Jennings E.C."/>
            <person name="Chiamaka E.L."/>
            <person name="Frigard R.A."/>
            <person name="Pippel M."/>
            <person name="Attardo G.M."/>
            <person name="Benoit J.B."/>
            <person name="Bornberg-Bauer E."/>
            <person name="Tobe S.S."/>
        </authorList>
    </citation>
    <scope>NUCLEOTIDE SEQUENCE</scope>
    <source>
        <strain evidence="2">Stay&amp;Tobe</strain>
    </source>
</reference>
<protein>
    <submittedName>
        <fullName evidence="2">Uncharacterized protein</fullName>
    </submittedName>
</protein>
<feature type="compositionally biased region" description="Polar residues" evidence="1">
    <location>
        <begin position="7"/>
        <end position="24"/>
    </location>
</feature>
<feature type="region of interest" description="Disordered" evidence="1">
    <location>
        <begin position="182"/>
        <end position="255"/>
    </location>
</feature>
<organism evidence="2 3">
    <name type="scientific">Diploptera punctata</name>
    <name type="common">Pacific beetle cockroach</name>
    <dbReference type="NCBI Taxonomy" id="6984"/>
    <lineage>
        <taxon>Eukaryota</taxon>
        <taxon>Metazoa</taxon>
        <taxon>Ecdysozoa</taxon>
        <taxon>Arthropoda</taxon>
        <taxon>Hexapoda</taxon>
        <taxon>Insecta</taxon>
        <taxon>Pterygota</taxon>
        <taxon>Neoptera</taxon>
        <taxon>Polyneoptera</taxon>
        <taxon>Dictyoptera</taxon>
        <taxon>Blattodea</taxon>
        <taxon>Blaberoidea</taxon>
        <taxon>Blaberidae</taxon>
        <taxon>Diplopterinae</taxon>
        <taxon>Diploptera</taxon>
    </lineage>
</organism>
<evidence type="ECO:0000313" key="2">
    <source>
        <dbReference type="EMBL" id="KAJ9591522.1"/>
    </source>
</evidence>